<dbReference type="PANTHER" id="PTHR45816:SF4">
    <property type="entry name" value="RYR_IP3R HOMOLOGY ASSOCIATED DOMAIN-CONTAINING PROTEIN"/>
    <property type="match status" value="1"/>
</dbReference>
<keyword evidence="2" id="KW-0472">Membrane</keyword>
<dbReference type="GeneID" id="14909465"/>
<gene>
    <name evidence="4" type="ORF">IMG5_057070</name>
</gene>
<dbReference type="InterPro" id="IPR015925">
    <property type="entry name" value="Ryanodine_IP3_receptor"/>
</dbReference>
<dbReference type="PANTHER" id="PTHR45816">
    <property type="entry name" value="MIR DOMAIN-CONTAINING PROTEIN"/>
    <property type="match status" value="1"/>
</dbReference>
<dbReference type="STRING" id="857967.G0QNB9"/>
<organism evidence="4 5">
    <name type="scientific">Ichthyophthirius multifiliis</name>
    <name type="common">White spot disease agent</name>
    <name type="synonym">Ich</name>
    <dbReference type="NCBI Taxonomy" id="5932"/>
    <lineage>
        <taxon>Eukaryota</taxon>
        <taxon>Sar</taxon>
        <taxon>Alveolata</taxon>
        <taxon>Ciliophora</taxon>
        <taxon>Intramacronucleata</taxon>
        <taxon>Oligohymenophorea</taxon>
        <taxon>Hymenostomatida</taxon>
        <taxon>Ophryoglenina</taxon>
        <taxon>Ichthyophthirius</taxon>
    </lineage>
</organism>
<keyword evidence="2" id="KW-1133">Transmembrane helix</keyword>
<name>G0QNB9_ICHMU</name>
<dbReference type="Proteomes" id="UP000008983">
    <property type="component" value="Unassembled WGS sequence"/>
</dbReference>
<dbReference type="EMBL" id="GL983479">
    <property type="protein sequence ID" value="EGR33284.1"/>
    <property type="molecule type" value="Genomic_DNA"/>
</dbReference>
<proteinExistence type="predicted"/>
<sequence>MCFAKIIEQIKLRRAFRIWSNKNYQKSSLRSPLKQQYINTNITYNPKIKNLLSPNYTIIDQNNFFKIESPKVDIKQKQEEKLPLNLKFGDIIYFKCYIDQRKKGIVSGDGIANNQLECLPQEFIDIFEAFEKKDNQRKSSKNFSVFNKSAQLQFRKCLFQIVNEKKYYYQDKFYKAKLLEEENLKFEAMAQLENKTKKEFEENETNYERLIGLNINYGQGFQLKHVFSQCYLTLNQDILASENGCREMVLQQVSNQYSNFTIYSVKGSKEVGEPVLYSDQINIRNLQNKQYWLNVNKLKQNQQYNQGLEVNASETNTAFKVCCYMDYKTNIERESSKGKILQVGEIVHLYNKSLSGFLAIKNNFDMKKILSERVNIFSYNNNKFYMNQDYLDFNYTKHQLRNLFELCVHKENDSAYTQEEQSKIMQENQDFNIYILWEIQKIESFSSTLPKYKEKFRIKNVCTGLYLVLQNNKLELTYDGGLKECEFYLHPNRYFELNSNIVYNNTIKIQASNTKGGTSIVFVQEDEGENESKVICKEKQDLDKKNIEMTYFDVTPSDQNKRIIADQISSLFPSLFEFYGFLQNWGIEFNNLEISYTYKCAFDNQKELNNKLQHLQQTIQNLNQFLDVEDSILYKRQIILLQNGIVNLIVYILKQIHFKIYGQHQGDNQFVQINERSPSKIAQIQLNQAVQYLYQVLVQTIKGNSQIASYILSHKNNFLGFFLNQLEFYSVKKIFMYLQQYQQQYIINFILIYISIYIKKEVKVLLKETVKWMEATEEKEEENIQIWTSKLQTINYKNIEIQTFIAELLELSIQSPLGKAITQNQKYCRKYIFKYPIKKPKFDYSLIRFEFRDNIPIIIFNKPEEIGTDRNFEINNEKLILLYEEARKSQELKMKTFKQGIQNNYYELKFINGFIEKKLKTKSLGILQQYEDYVIQVLQLYVSLCKERNPKIIEILNNQVGLTKTFVKECIKIFNPFDFNQSQFYHLRYYNCFLGLYQQFLIDVEPLMRISENLNSCLIREDLKSFTITDRSFKLFQKYTIKSKYKADMANTLKMNMKELEQKEINEENDYVKYQLFKQYAEQIVMQEENIYKHSQELINQLFTESNEIPQQLNIKLHMDMKNKNPNINIDIEKFSLYLLDVILSSLNVVKNRIDLGFNDLASNRRIIKYLPNIFVGYIQFWSVQKDENFVHFKNYKKNWLCAFMFDNLQLCKDNFIVVKVYYFYIIIFFYFIFLKKRYYQKHQIYLRYQKIQIEAQQQQIKQKEKWVKEQTL</sequence>
<dbReference type="InParanoid" id="G0QNB9"/>
<reference evidence="4 5" key="1">
    <citation type="submission" date="2011-07" db="EMBL/GenBank/DDBJ databases">
        <authorList>
            <person name="Coyne R."/>
            <person name="Brami D."/>
            <person name="Johnson J."/>
            <person name="Hostetler J."/>
            <person name="Hannick L."/>
            <person name="Clark T."/>
            <person name="Cassidy-Hanley D."/>
            <person name="Inman J."/>
        </authorList>
    </citation>
    <scope>NUCLEOTIDE SEQUENCE [LARGE SCALE GENOMIC DNA]</scope>
    <source>
        <strain evidence="4 5">G5</strain>
    </source>
</reference>
<dbReference type="SUPFAM" id="SSF82109">
    <property type="entry name" value="MIR domain"/>
    <property type="match status" value="2"/>
</dbReference>
<evidence type="ECO:0000313" key="5">
    <source>
        <dbReference type="Proteomes" id="UP000008983"/>
    </source>
</evidence>
<evidence type="ECO:0000313" key="4">
    <source>
        <dbReference type="EMBL" id="EGR33284.1"/>
    </source>
</evidence>
<evidence type="ECO:0000256" key="1">
    <source>
        <dbReference type="SAM" id="Coils"/>
    </source>
</evidence>
<dbReference type="Pfam" id="PF08709">
    <property type="entry name" value="Ins145_P3_rec"/>
    <property type="match status" value="1"/>
</dbReference>
<dbReference type="OrthoDB" id="313236at2759"/>
<protein>
    <recommendedName>
        <fullName evidence="3">Inositol 1,4,5-trisphosphate/ryanodine receptor domain-containing protein</fullName>
    </recommendedName>
</protein>
<feature type="coiled-coil region" evidence="1">
    <location>
        <begin position="598"/>
        <end position="625"/>
    </location>
</feature>
<dbReference type="GO" id="GO:0006816">
    <property type="term" value="P:calcium ion transport"/>
    <property type="evidence" value="ECO:0007669"/>
    <property type="project" value="InterPro"/>
</dbReference>
<evidence type="ECO:0000256" key="2">
    <source>
        <dbReference type="SAM" id="Phobius"/>
    </source>
</evidence>
<dbReference type="InterPro" id="IPR014821">
    <property type="entry name" value="Ins145_P3_rcpt"/>
</dbReference>
<keyword evidence="1" id="KW-0175">Coiled coil</keyword>
<feature type="transmembrane region" description="Helical" evidence="2">
    <location>
        <begin position="1216"/>
        <end position="1235"/>
    </location>
</feature>
<feature type="domain" description="Inositol 1,4,5-trisphosphate/ryanodine receptor" evidence="3">
    <location>
        <begin position="86"/>
        <end position="329"/>
    </location>
</feature>
<dbReference type="Gene3D" id="2.80.10.50">
    <property type="match status" value="2"/>
</dbReference>
<dbReference type="eggNOG" id="KOG3533">
    <property type="taxonomic scope" value="Eukaryota"/>
</dbReference>
<evidence type="ECO:0000259" key="3">
    <source>
        <dbReference type="Pfam" id="PF08709"/>
    </source>
</evidence>
<dbReference type="AlphaFoldDB" id="G0QNB9"/>
<accession>G0QNB9</accession>
<dbReference type="RefSeq" id="XP_004037270.1">
    <property type="nucleotide sequence ID" value="XM_004037222.1"/>
</dbReference>
<dbReference type="OMA" id="AGENKWT"/>
<keyword evidence="5" id="KW-1185">Reference proteome</keyword>
<dbReference type="InterPro" id="IPR036300">
    <property type="entry name" value="MIR_dom_sf"/>
</dbReference>
<keyword evidence="2" id="KW-0812">Transmembrane</keyword>